<evidence type="ECO:0008006" key="3">
    <source>
        <dbReference type="Google" id="ProtNLM"/>
    </source>
</evidence>
<reference evidence="1 2" key="1">
    <citation type="submission" date="2019-06" db="EMBL/GenBank/DDBJ databases">
        <authorList>
            <person name="Broberg M."/>
        </authorList>
    </citation>
    <scope>NUCLEOTIDE SEQUENCE [LARGE SCALE GENOMIC DNA]</scope>
</reference>
<keyword evidence="2" id="KW-1185">Reference proteome</keyword>
<dbReference type="EMBL" id="CABFNS010000830">
    <property type="protein sequence ID" value="VUC31157.1"/>
    <property type="molecule type" value="Genomic_DNA"/>
</dbReference>
<organism evidence="1 2">
    <name type="scientific">Bionectria ochroleuca</name>
    <name type="common">Gliocladium roseum</name>
    <dbReference type="NCBI Taxonomy" id="29856"/>
    <lineage>
        <taxon>Eukaryota</taxon>
        <taxon>Fungi</taxon>
        <taxon>Dikarya</taxon>
        <taxon>Ascomycota</taxon>
        <taxon>Pezizomycotina</taxon>
        <taxon>Sordariomycetes</taxon>
        <taxon>Hypocreomycetidae</taxon>
        <taxon>Hypocreales</taxon>
        <taxon>Bionectriaceae</taxon>
        <taxon>Clonostachys</taxon>
    </lineage>
</organism>
<gene>
    <name evidence="1" type="ORF">CLO192961_LOCUS300466</name>
</gene>
<protein>
    <recommendedName>
        <fullName evidence="3">DUF5071 domain-containing protein</fullName>
    </recommendedName>
</protein>
<name>A0ABY6UIU3_BIOOC</name>
<sequence length="306" mass="35287">MEQMSHTTWQNYGRLLRSLQKAIQGPEAFNVETLAAATILYQTGELFSYEQHKPSKKHKARGIVTLTRERGLPNPDDPLDAMLAFENRILIESLSLSSPKESEFYYTGPWKETMERVVEKIVGEPGDSYEMGALVAKYNTQVQEDFGKITEIDDDEFFLGKRYGVENEFIIPILNDAFVFQMIISRWIVVLQRAYDEPPDTGLESRYRQICVRYWMFIPTFREEDPMKLNIMPIILAQTMEAATSEEIGHIIDVVQYIDGFRHEWGHTREQVAKSLIKLAKDVTVFGDVIEKELLQRFSATLSGDI</sequence>
<evidence type="ECO:0000313" key="1">
    <source>
        <dbReference type="EMBL" id="VUC31157.1"/>
    </source>
</evidence>
<comment type="caution">
    <text evidence="1">The sequence shown here is derived from an EMBL/GenBank/DDBJ whole genome shotgun (WGS) entry which is preliminary data.</text>
</comment>
<accession>A0ABY6UIU3</accession>
<dbReference type="Proteomes" id="UP000766486">
    <property type="component" value="Unassembled WGS sequence"/>
</dbReference>
<proteinExistence type="predicted"/>
<evidence type="ECO:0000313" key="2">
    <source>
        <dbReference type="Proteomes" id="UP000766486"/>
    </source>
</evidence>